<dbReference type="SFLD" id="SFLDS00029">
    <property type="entry name" value="Radical_SAM"/>
    <property type="match status" value="1"/>
</dbReference>
<feature type="domain" description="Radical SAM core" evidence="18">
    <location>
        <begin position="48"/>
        <end position="284"/>
    </location>
</feature>
<name>H5S9D2_9BACT</name>
<evidence type="ECO:0000256" key="8">
    <source>
        <dbReference type="ARBA" id="ARBA00022723"/>
    </source>
</evidence>
<evidence type="ECO:0000256" key="5">
    <source>
        <dbReference type="ARBA" id="ARBA00022485"/>
    </source>
</evidence>
<dbReference type="FunFam" id="1.10.10.920:FF:000001">
    <property type="entry name" value="Coproporphyrinogen-III oxidase"/>
    <property type="match status" value="1"/>
</dbReference>
<evidence type="ECO:0000313" key="19">
    <source>
        <dbReference type="EMBL" id="BAL52768.1"/>
    </source>
</evidence>
<keyword evidence="12 15" id="KW-0627">Porphyrin biosynthesis</keyword>
<evidence type="ECO:0000256" key="2">
    <source>
        <dbReference type="ARBA" id="ARBA00004785"/>
    </source>
</evidence>
<feature type="binding site" evidence="16">
    <location>
        <position position="176"/>
    </location>
    <ligand>
        <name>S-adenosyl-L-methionine</name>
        <dbReference type="ChEBI" id="CHEBI:59789"/>
        <label>2</label>
    </ligand>
</feature>
<dbReference type="AlphaFoldDB" id="H5S9D2"/>
<reference evidence="19" key="2">
    <citation type="journal article" date="2012" name="PLoS ONE">
        <title>A Deeply Branching Thermophilic Bacterium with an Ancient Acetyl-CoA Pathway Dominates a Subsurface Ecosystem.</title>
        <authorList>
            <person name="Takami H."/>
            <person name="Noguchi H."/>
            <person name="Takaki Y."/>
            <person name="Uchiyama I."/>
            <person name="Toyoda A."/>
            <person name="Nishi S."/>
            <person name="Chee G.-J."/>
            <person name="Arai W."/>
            <person name="Nunoura T."/>
            <person name="Itoh T."/>
            <person name="Hattori M."/>
            <person name="Takai K."/>
        </authorList>
    </citation>
    <scope>NUCLEOTIDE SEQUENCE</scope>
</reference>
<evidence type="ECO:0000256" key="4">
    <source>
        <dbReference type="ARBA" id="ARBA00011245"/>
    </source>
</evidence>
<feature type="binding site" evidence="17">
    <location>
        <position position="72"/>
    </location>
    <ligand>
        <name>[4Fe-4S] cluster</name>
        <dbReference type="ChEBI" id="CHEBI:49883"/>
        <note>4Fe-4S-S-AdoMet</note>
    </ligand>
</feature>
<feature type="binding site" evidence="16">
    <location>
        <position position="213"/>
    </location>
    <ligand>
        <name>S-adenosyl-L-methionine</name>
        <dbReference type="ChEBI" id="CHEBI:59789"/>
        <label>2</label>
    </ligand>
</feature>
<dbReference type="InterPro" id="IPR010723">
    <property type="entry name" value="HemN_C"/>
</dbReference>
<dbReference type="Gene3D" id="1.10.10.920">
    <property type="match status" value="1"/>
</dbReference>
<keyword evidence="10 15" id="KW-0408">Iron</keyword>
<feature type="binding site" evidence="16">
    <location>
        <begin position="117"/>
        <end position="118"/>
    </location>
    <ligand>
        <name>S-adenosyl-L-methionine</name>
        <dbReference type="ChEBI" id="CHEBI:59789"/>
        <label>2</label>
    </ligand>
</feature>
<comment type="function">
    <text evidence="13">Involved in the heme biosynthesis. Catalyzes the anaerobic oxidative decarboxylation of propionate groups of rings A and B of coproporphyrinogen III to yield the vinyl groups in protoporphyrinogen IX.</text>
</comment>
<reference evidence="19" key="1">
    <citation type="journal article" date="2005" name="Environ. Microbiol.">
        <title>Genetic and functional properties of uncultivated thermophilic crenarchaeotes from a subsurface gold mine as revealed by analysis of genome fragments.</title>
        <authorList>
            <person name="Nunoura T."/>
            <person name="Hirayama H."/>
            <person name="Takami H."/>
            <person name="Oida H."/>
            <person name="Nishi S."/>
            <person name="Shimamura S."/>
            <person name="Suzuki Y."/>
            <person name="Inagaki F."/>
            <person name="Takai K."/>
            <person name="Nealson K.H."/>
            <person name="Horikoshi K."/>
        </authorList>
    </citation>
    <scope>NUCLEOTIDE SEQUENCE</scope>
</reference>
<evidence type="ECO:0000256" key="1">
    <source>
        <dbReference type="ARBA" id="ARBA00004496"/>
    </source>
</evidence>
<feature type="binding site" evidence="16">
    <location>
        <position position="188"/>
    </location>
    <ligand>
        <name>S-adenosyl-L-methionine</name>
        <dbReference type="ChEBI" id="CHEBI:59789"/>
        <label>2</label>
    </ligand>
</feature>
<sequence>MKSLEFVELDLLRKYDRPGPRYTSYPPAPAFTPEFGPEEFRRAILENNSARANADLSLYVHIPFCDTLCYFCGCTMLVTHRPETIRKYLDHLKQEIAMLRAWIAPERKVTQLHWGGGTPSYLRPEEIRELAGFIAERFPYAEDPEIGVEIDPRGLTVEHMRAFRESGFNRVSMGVQDFDPTVQRAINRIQPEEITRRAIEWARELGFRSINLDLIYGLPFQTLDSFARTLETVIELSPDRLAVFNFAYVPWLKPHQRLIRPEDLPPPETKLRLLKLTIETLSQAGYVYIGMDHFAKPEDELARAQREKTLYRNFQGYSTRAGADLYAFGMSAISQFDRIYAQNHKELKHYYARLAEGRPATALGYRLTDDDVLRRHVIMRLMCDMELTKADVERTFGIRFDEYFADALPKLEEFVADGLLRITGEKLIVTDLGRLVIRNIAMCFDAHLERMMRERPIFSRTV</sequence>
<dbReference type="SFLD" id="SFLDG01065">
    <property type="entry name" value="anaerobic_coproporphyrinogen-I"/>
    <property type="match status" value="1"/>
</dbReference>
<dbReference type="SFLD" id="SFLDG01082">
    <property type="entry name" value="B12-binding_domain_containing"/>
    <property type="match status" value="1"/>
</dbReference>
<keyword evidence="11 15" id="KW-0411">Iron-sulfur</keyword>
<dbReference type="InterPro" id="IPR006638">
    <property type="entry name" value="Elp3/MiaA/NifB-like_rSAM"/>
</dbReference>
<dbReference type="GO" id="GO:0051989">
    <property type="term" value="F:coproporphyrinogen dehydrogenase activity"/>
    <property type="evidence" value="ECO:0007669"/>
    <property type="project" value="UniProtKB-EC"/>
</dbReference>
<feature type="binding site" evidence="16">
    <location>
        <position position="149"/>
    </location>
    <ligand>
        <name>S-adenosyl-L-methionine</name>
        <dbReference type="ChEBI" id="CHEBI:59789"/>
        <label>1</label>
    </ligand>
</feature>
<dbReference type="InterPro" id="IPR034505">
    <property type="entry name" value="Coproporphyrinogen-III_oxidase"/>
</dbReference>
<dbReference type="Pfam" id="PF06969">
    <property type="entry name" value="HemN_C"/>
    <property type="match status" value="1"/>
</dbReference>
<evidence type="ECO:0000256" key="13">
    <source>
        <dbReference type="ARBA" id="ARBA00024295"/>
    </source>
</evidence>
<evidence type="ECO:0000256" key="6">
    <source>
        <dbReference type="ARBA" id="ARBA00022490"/>
    </source>
</evidence>
<comment type="pathway">
    <text evidence="2 15">Porphyrin-containing compound metabolism; protoporphyrin-IX biosynthesis; protoporphyrinogen-IX from coproporphyrinogen-III (AdoMet route): step 1/1.</text>
</comment>
<dbReference type="GO" id="GO:0046872">
    <property type="term" value="F:metal ion binding"/>
    <property type="evidence" value="ECO:0007669"/>
    <property type="project" value="UniProtKB-KW"/>
</dbReference>
<keyword evidence="6 15" id="KW-0963">Cytoplasm</keyword>
<evidence type="ECO:0000256" key="7">
    <source>
        <dbReference type="ARBA" id="ARBA00022691"/>
    </source>
</evidence>
<evidence type="ECO:0000256" key="16">
    <source>
        <dbReference type="PIRSR" id="PIRSR000167-1"/>
    </source>
</evidence>
<evidence type="ECO:0000256" key="12">
    <source>
        <dbReference type="ARBA" id="ARBA00023244"/>
    </source>
</evidence>
<accession>H5S9D2</accession>
<dbReference type="EMBL" id="AP011639">
    <property type="protein sequence ID" value="BAL52768.1"/>
    <property type="molecule type" value="Genomic_DNA"/>
</dbReference>
<dbReference type="SUPFAM" id="SSF102114">
    <property type="entry name" value="Radical SAM enzymes"/>
    <property type="match status" value="1"/>
</dbReference>
<protein>
    <recommendedName>
        <fullName evidence="15">Coproporphyrinogen-III oxidase</fullName>
        <ecNumber evidence="15">1.3.98.3</ecNumber>
    </recommendedName>
</protein>
<keyword evidence="8 15" id="KW-0479">Metal-binding</keyword>
<dbReference type="Gene3D" id="3.20.20.70">
    <property type="entry name" value="Aldolase class I"/>
    <property type="match status" value="1"/>
</dbReference>
<evidence type="ECO:0000256" key="17">
    <source>
        <dbReference type="PIRSR" id="PIRSR000167-2"/>
    </source>
</evidence>
<dbReference type="GO" id="GO:0005737">
    <property type="term" value="C:cytoplasm"/>
    <property type="evidence" value="ECO:0007669"/>
    <property type="project" value="UniProtKB-SubCell"/>
</dbReference>
<dbReference type="InterPro" id="IPR013785">
    <property type="entry name" value="Aldolase_TIM"/>
</dbReference>
<feature type="binding site" evidence="16">
    <location>
        <begin position="71"/>
        <end position="73"/>
    </location>
    <ligand>
        <name>S-adenosyl-L-methionine</name>
        <dbReference type="ChEBI" id="CHEBI:59789"/>
        <label>2</label>
    </ligand>
</feature>
<comment type="catalytic activity">
    <reaction evidence="14 15">
        <text>coproporphyrinogen III + 2 S-adenosyl-L-methionine = protoporphyrinogen IX + 2 5'-deoxyadenosine + 2 L-methionine + 2 CO2</text>
        <dbReference type="Rhea" id="RHEA:15425"/>
        <dbReference type="ChEBI" id="CHEBI:16526"/>
        <dbReference type="ChEBI" id="CHEBI:17319"/>
        <dbReference type="ChEBI" id="CHEBI:57307"/>
        <dbReference type="ChEBI" id="CHEBI:57309"/>
        <dbReference type="ChEBI" id="CHEBI:57844"/>
        <dbReference type="ChEBI" id="CHEBI:59789"/>
        <dbReference type="EC" id="1.3.98.3"/>
    </reaction>
</comment>
<keyword evidence="9 15" id="KW-0560">Oxidoreductase</keyword>
<comment type="similarity">
    <text evidence="3 15">Belongs to the anaerobic coproporphyrinogen-III oxidase family.</text>
</comment>
<dbReference type="PANTHER" id="PTHR13932:SF6">
    <property type="entry name" value="OXYGEN-INDEPENDENT COPROPORPHYRINOGEN III OXIDASE"/>
    <property type="match status" value="1"/>
</dbReference>
<feature type="binding site" evidence="16">
    <location>
        <position position="333"/>
    </location>
    <ligand>
        <name>S-adenosyl-L-methionine</name>
        <dbReference type="ChEBI" id="CHEBI:59789"/>
        <label>1</label>
    </ligand>
</feature>
<dbReference type="UniPathway" id="UPA00251">
    <property type="reaction ID" value="UER00323"/>
</dbReference>
<dbReference type="InterPro" id="IPR058240">
    <property type="entry name" value="rSAM_sf"/>
</dbReference>
<feature type="binding site" evidence="17">
    <location>
        <position position="65"/>
    </location>
    <ligand>
        <name>[4Fe-4S] cluster</name>
        <dbReference type="ChEBI" id="CHEBI:49883"/>
        <note>4Fe-4S-S-AdoMet</note>
    </ligand>
</feature>
<feature type="binding site" evidence="17">
    <location>
        <position position="69"/>
    </location>
    <ligand>
        <name>[4Fe-4S] cluster</name>
        <dbReference type="ChEBI" id="CHEBI:49883"/>
        <note>4Fe-4S-S-AdoMet</note>
    </ligand>
</feature>
<dbReference type="InterPro" id="IPR004558">
    <property type="entry name" value="Coprogen_oxidase_HemN"/>
</dbReference>
<dbReference type="SMART" id="SM00729">
    <property type="entry name" value="Elp3"/>
    <property type="match status" value="1"/>
</dbReference>
<feature type="binding site" evidence="16">
    <location>
        <position position="116"/>
    </location>
    <ligand>
        <name>S-adenosyl-L-methionine</name>
        <dbReference type="ChEBI" id="CHEBI:59789"/>
        <label>1</label>
    </ligand>
</feature>
<dbReference type="GO" id="GO:0004109">
    <property type="term" value="F:coproporphyrinogen oxidase activity"/>
    <property type="evidence" value="ECO:0007669"/>
    <property type="project" value="InterPro"/>
</dbReference>
<evidence type="ECO:0000256" key="10">
    <source>
        <dbReference type="ARBA" id="ARBA00023004"/>
    </source>
</evidence>
<evidence type="ECO:0000259" key="18">
    <source>
        <dbReference type="PROSITE" id="PS51918"/>
    </source>
</evidence>
<evidence type="ECO:0000256" key="11">
    <source>
        <dbReference type="ARBA" id="ARBA00023014"/>
    </source>
</evidence>
<evidence type="ECO:0000256" key="3">
    <source>
        <dbReference type="ARBA" id="ARBA00005493"/>
    </source>
</evidence>
<organism evidence="19">
    <name type="scientific">uncultured Acidobacteriota bacterium</name>
    <dbReference type="NCBI Taxonomy" id="171953"/>
    <lineage>
        <taxon>Bacteria</taxon>
        <taxon>Pseudomonadati</taxon>
        <taxon>Acidobacteriota</taxon>
        <taxon>environmental samples</taxon>
    </lineage>
</organism>
<dbReference type="PROSITE" id="PS51918">
    <property type="entry name" value="RADICAL_SAM"/>
    <property type="match status" value="1"/>
</dbReference>
<dbReference type="GO" id="GO:0051539">
    <property type="term" value="F:4 iron, 4 sulfur cluster binding"/>
    <property type="evidence" value="ECO:0007669"/>
    <property type="project" value="UniProtKB-KW"/>
</dbReference>
<keyword evidence="7 15" id="KW-0949">S-adenosyl-L-methionine</keyword>
<dbReference type="PIRSF" id="PIRSF000167">
    <property type="entry name" value="HemN"/>
    <property type="match status" value="1"/>
</dbReference>
<evidence type="ECO:0000256" key="15">
    <source>
        <dbReference type="PIRNR" id="PIRNR000167"/>
    </source>
</evidence>
<dbReference type="EC" id="1.3.98.3" evidence="15"/>
<comment type="cofactor">
    <cofactor evidence="15 17">
        <name>[4Fe-4S] cluster</name>
        <dbReference type="ChEBI" id="CHEBI:49883"/>
    </cofactor>
    <text evidence="15 17">Binds 1 [4Fe-4S] cluster. The cluster is coordinated with 3 cysteines and an exchangeable S-adenosyl-L-methionine.</text>
</comment>
<dbReference type="Pfam" id="PF04055">
    <property type="entry name" value="Radical_SAM"/>
    <property type="match status" value="1"/>
</dbReference>
<proteinExistence type="inferred from homology"/>
<feature type="binding site" evidence="16">
    <location>
        <position position="59"/>
    </location>
    <ligand>
        <name>S-adenosyl-L-methionine</name>
        <dbReference type="ChEBI" id="CHEBI:59789"/>
        <label>1</label>
    </ligand>
</feature>
<dbReference type="InterPro" id="IPR007197">
    <property type="entry name" value="rSAM"/>
</dbReference>
<evidence type="ECO:0000256" key="14">
    <source>
        <dbReference type="ARBA" id="ARBA00048321"/>
    </source>
</evidence>
<keyword evidence="5 15" id="KW-0004">4Fe-4S</keyword>
<dbReference type="PANTHER" id="PTHR13932">
    <property type="entry name" value="COPROPORPHYRINIGEN III OXIDASE"/>
    <property type="match status" value="1"/>
</dbReference>
<dbReference type="GO" id="GO:0006782">
    <property type="term" value="P:protoporphyrinogen IX biosynthetic process"/>
    <property type="evidence" value="ECO:0007669"/>
    <property type="project" value="UniProtKB-UniPathway"/>
</dbReference>
<comment type="subunit">
    <text evidence="4">Monomer.</text>
</comment>
<gene>
    <name evidence="19" type="ORF">HGMM_F03C01C09</name>
</gene>
<evidence type="ECO:0000256" key="9">
    <source>
        <dbReference type="ARBA" id="ARBA00023002"/>
    </source>
</evidence>
<feature type="binding site" evidence="16">
    <location>
        <position position="247"/>
    </location>
    <ligand>
        <name>S-adenosyl-L-methionine</name>
        <dbReference type="ChEBI" id="CHEBI:59789"/>
        <label>2</label>
    </ligand>
</feature>
<dbReference type="NCBIfam" id="TIGR00538">
    <property type="entry name" value="hemN"/>
    <property type="match status" value="1"/>
</dbReference>
<dbReference type="FunFam" id="3.80.30.20:FF:000012">
    <property type="entry name" value="Coproporphyrinogen-III oxidase"/>
    <property type="match status" value="1"/>
</dbReference>
<comment type="subcellular location">
    <subcellularLocation>
        <location evidence="1 15">Cytoplasm</location>
    </subcellularLocation>
</comment>